<evidence type="ECO:0000313" key="5">
    <source>
        <dbReference type="Proteomes" id="UP001253545"/>
    </source>
</evidence>
<dbReference type="CDD" id="cd01448">
    <property type="entry name" value="TST_Repeat_1"/>
    <property type="match status" value="1"/>
</dbReference>
<dbReference type="PANTHER" id="PTHR11364:SF27">
    <property type="entry name" value="SULFURTRANSFERASE"/>
    <property type="match status" value="1"/>
</dbReference>
<keyword evidence="5" id="KW-1185">Reference proteome</keyword>
<sequence length="287" mass="32280">MSFINANSLIKWQQQQHCNLGNKVRVLFTSMSGSTGVRKDLVKQHPNSYIADSTFFDLETQFADTNSAISNTMCSKSHFQIEAQKLGINNDDTLVIYDDYGNFCASRVWFMFKSVGHKNVYVLDGGLLRWLSLSLPVVNKLNINLRASEYTAAESTQFQFVATDYVFERINAPNYHIIDARALQRFTGQIPEARKHLRSGHIPSSSSLHYAQLQNENGELVAYNQLTELFTHYDKENTLIMTCGSGVTACILAHVAYTLGFDKLRVYDGSWSEWGASAHLPIETGIA</sequence>
<protein>
    <submittedName>
        <fullName evidence="4">Sulfurtransferase</fullName>
        <ecNumber evidence="4">2.8.1.-</ecNumber>
    </submittedName>
</protein>
<dbReference type="EC" id="2.8.1.-" evidence="4"/>
<dbReference type="PROSITE" id="PS50206">
    <property type="entry name" value="RHODANESE_3"/>
    <property type="match status" value="2"/>
</dbReference>
<organism evidence="4 5">
    <name type="scientific">Glaciecola petra</name>
    <dbReference type="NCBI Taxonomy" id="3075602"/>
    <lineage>
        <taxon>Bacteria</taxon>
        <taxon>Pseudomonadati</taxon>
        <taxon>Pseudomonadota</taxon>
        <taxon>Gammaproteobacteria</taxon>
        <taxon>Alteromonadales</taxon>
        <taxon>Alteromonadaceae</taxon>
        <taxon>Glaciecola</taxon>
    </lineage>
</organism>
<dbReference type="InterPro" id="IPR036873">
    <property type="entry name" value="Rhodanese-like_dom_sf"/>
</dbReference>
<dbReference type="Pfam" id="PF00581">
    <property type="entry name" value="Rhodanese"/>
    <property type="match status" value="2"/>
</dbReference>
<feature type="domain" description="Rhodanese" evidence="3">
    <location>
        <begin position="84"/>
        <end position="139"/>
    </location>
</feature>
<dbReference type="InterPro" id="IPR045078">
    <property type="entry name" value="TST/MPST-like"/>
</dbReference>
<evidence type="ECO:0000313" key="4">
    <source>
        <dbReference type="EMBL" id="MDT0594263.1"/>
    </source>
</evidence>
<dbReference type="InterPro" id="IPR001763">
    <property type="entry name" value="Rhodanese-like_dom"/>
</dbReference>
<dbReference type="GO" id="GO:0016740">
    <property type="term" value="F:transferase activity"/>
    <property type="evidence" value="ECO:0007669"/>
    <property type="project" value="UniProtKB-KW"/>
</dbReference>
<dbReference type="EMBL" id="JAVRHX010000001">
    <property type="protein sequence ID" value="MDT0594263.1"/>
    <property type="molecule type" value="Genomic_DNA"/>
</dbReference>
<dbReference type="Gene3D" id="3.40.250.10">
    <property type="entry name" value="Rhodanese-like domain"/>
    <property type="match status" value="2"/>
</dbReference>
<evidence type="ECO:0000256" key="2">
    <source>
        <dbReference type="ARBA" id="ARBA00022737"/>
    </source>
</evidence>
<dbReference type="Proteomes" id="UP001253545">
    <property type="component" value="Unassembled WGS sequence"/>
</dbReference>
<keyword evidence="1 4" id="KW-0808">Transferase</keyword>
<dbReference type="RefSeq" id="WP_311367743.1">
    <property type="nucleotide sequence ID" value="NZ_JAVRHX010000001.1"/>
</dbReference>
<comment type="caution">
    <text evidence="4">The sequence shown here is derived from an EMBL/GenBank/DDBJ whole genome shotgun (WGS) entry which is preliminary data.</text>
</comment>
<evidence type="ECO:0000259" key="3">
    <source>
        <dbReference type="PROSITE" id="PS50206"/>
    </source>
</evidence>
<dbReference type="PANTHER" id="PTHR11364">
    <property type="entry name" value="THIOSULFATE SULFERTANSFERASE"/>
    <property type="match status" value="1"/>
</dbReference>
<name>A0ABU2ZQD4_9ALTE</name>
<evidence type="ECO:0000256" key="1">
    <source>
        <dbReference type="ARBA" id="ARBA00022679"/>
    </source>
</evidence>
<reference evidence="4 5" key="1">
    <citation type="submission" date="2023-09" db="EMBL/GenBank/DDBJ databases">
        <authorList>
            <person name="Rey-Velasco X."/>
        </authorList>
    </citation>
    <scope>NUCLEOTIDE SEQUENCE [LARGE SCALE GENOMIC DNA]</scope>
    <source>
        <strain evidence="4 5">P117</strain>
    </source>
</reference>
<dbReference type="SUPFAM" id="SSF52821">
    <property type="entry name" value="Rhodanese/Cell cycle control phosphatase"/>
    <property type="match status" value="2"/>
</dbReference>
<proteinExistence type="predicted"/>
<dbReference type="CDD" id="cd01449">
    <property type="entry name" value="TST_Repeat_2"/>
    <property type="match status" value="1"/>
</dbReference>
<accession>A0ABU2ZQD4</accession>
<gene>
    <name evidence="4" type="ORF">RM552_05350</name>
</gene>
<keyword evidence="2" id="KW-0677">Repeat</keyword>
<feature type="domain" description="Rhodanese" evidence="3">
    <location>
        <begin position="171"/>
        <end position="283"/>
    </location>
</feature>
<dbReference type="SMART" id="SM00450">
    <property type="entry name" value="RHOD"/>
    <property type="match status" value="2"/>
</dbReference>